<dbReference type="AlphaFoldDB" id="A0A967B1V3"/>
<comment type="caution">
    <text evidence="1">The sequence shown here is derived from an EMBL/GenBank/DDBJ whole genome shotgun (WGS) entry which is preliminary data.</text>
</comment>
<dbReference type="RefSeq" id="WP_166198424.1">
    <property type="nucleotide sequence ID" value="NZ_JAAOIV010000014.1"/>
</dbReference>
<keyword evidence="2" id="KW-1185">Reference proteome</keyword>
<reference evidence="1" key="1">
    <citation type="submission" date="2020-03" db="EMBL/GenBank/DDBJ databases">
        <title>Draft sequencing of Calidifontibacter sp. DB0510.</title>
        <authorList>
            <person name="Kim D.-U."/>
        </authorList>
    </citation>
    <scope>NUCLEOTIDE SEQUENCE</scope>
    <source>
        <strain evidence="1">DB0510</strain>
    </source>
</reference>
<accession>A0A967B1V3</accession>
<sequence>MKRKTKITTAAVAAGTIGLTGVGLINASSSEATPNSVVRSVCGSNYYVVRDGVRALKTPGGSVWGHVYLGYNRSSGYNCVVTTKSAYRGISTPTLARIAVVGMGGKGYRESWGNFKNYAYVKAYGRNRCVAYWGDVSKTWAGKPHASGGRWAWGNCG</sequence>
<evidence type="ECO:0000313" key="1">
    <source>
        <dbReference type="EMBL" id="NHN57276.1"/>
    </source>
</evidence>
<proteinExistence type="predicted"/>
<name>A0A967B1V3_9MICO</name>
<dbReference type="Proteomes" id="UP000744769">
    <property type="component" value="Unassembled WGS sequence"/>
</dbReference>
<organism evidence="1 2">
    <name type="scientific">Metallococcus carri</name>
    <dbReference type="NCBI Taxonomy" id="1656884"/>
    <lineage>
        <taxon>Bacteria</taxon>
        <taxon>Bacillati</taxon>
        <taxon>Actinomycetota</taxon>
        <taxon>Actinomycetes</taxon>
        <taxon>Micrococcales</taxon>
        <taxon>Dermacoccaceae</taxon>
        <taxon>Metallococcus</taxon>
    </lineage>
</organism>
<protein>
    <submittedName>
        <fullName evidence="1">Uncharacterized protein</fullName>
    </submittedName>
</protein>
<dbReference type="EMBL" id="JAAOIV010000014">
    <property type="protein sequence ID" value="NHN57276.1"/>
    <property type="molecule type" value="Genomic_DNA"/>
</dbReference>
<evidence type="ECO:0000313" key="2">
    <source>
        <dbReference type="Proteomes" id="UP000744769"/>
    </source>
</evidence>
<gene>
    <name evidence="1" type="ORF">G9U51_16010</name>
</gene>